<evidence type="ECO:0000313" key="15">
    <source>
        <dbReference type="Proteomes" id="UP000239001"/>
    </source>
</evidence>
<dbReference type="SMART" id="SM00388">
    <property type="entry name" value="HisKA"/>
    <property type="match status" value="1"/>
</dbReference>
<dbReference type="InterPro" id="IPR036890">
    <property type="entry name" value="HATPase_C_sf"/>
</dbReference>
<evidence type="ECO:0000256" key="10">
    <source>
        <dbReference type="ARBA" id="ARBA00023012"/>
    </source>
</evidence>
<evidence type="ECO:0000256" key="8">
    <source>
        <dbReference type="ARBA" id="ARBA00022777"/>
    </source>
</evidence>
<dbReference type="SMART" id="SM00387">
    <property type="entry name" value="HATPase_c"/>
    <property type="match status" value="1"/>
</dbReference>
<evidence type="ECO:0000256" key="1">
    <source>
        <dbReference type="ARBA" id="ARBA00000085"/>
    </source>
</evidence>
<dbReference type="Pfam" id="PF00512">
    <property type="entry name" value="HisKA"/>
    <property type="match status" value="1"/>
</dbReference>
<dbReference type="GO" id="GO:0000155">
    <property type="term" value="F:phosphorelay sensor kinase activity"/>
    <property type="evidence" value="ECO:0007669"/>
    <property type="project" value="InterPro"/>
</dbReference>
<dbReference type="Pfam" id="PF18719">
    <property type="entry name" value="ArlS_N"/>
    <property type="match status" value="1"/>
</dbReference>
<dbReference type="Gene3D" id="3.30.565.10">
    <property type="entry name" value="Histidine kinase-like ATPase, C-terminal domain"/>
    <property type="match status" value="1"/>
</dbReference>
<dbReference type="InterPro" id="IPR003661">
    <property type="entry name" value="HisK_dim/P_dom"/>
</dbReference>
<dbReference type="PANTHER" id="PTHR45453:SF1">
    <property type="entry name" value="PHOSPHATE REGULON SENSOR PROTEIN PHOR"/>
    <property type="match status" value="1"/>
</dbReference>
<dbReference type="Gene3D" id="1.10.287.130">
    <property type="match status" value="1"/>
</dbReference>
<gene>
    <name evidence="14" type="ORF">C7H19_21040</name>
</gene>
<dbReference type="Pfam" id="PF02518">
    <property type="entry name" value="HATPase_c"/>
    <property type="match status" value="1"/>
</dbReference>
<evidence type="ECO:0000256" key="12">
    <source>
        <dbReference type="SAM" id="Phobius"/>
    </source>
</evidence>
<dbReference type="OrthoDB" id="9813151at2"/>
<dbReference type="SUPFAM" id="SSF55874">
    <property type="entry name" value="ATPase domain of HSP90 chaperone/DNA topoisomerase II/histidine kinase"/>
    <property type="match status" value="1"/>
</dbReference>
<comment type="subcellular location">
    <subcellularLocation>
        <location evidence="2">Cell membrane</location>
    </subcellularLocation>
</comment>
<dbReference type="AlphaFoldDB" id="A0A2T1LSR3"/>
<dbReference type="EMBL" id="PXOH01000035">
    <property type="protein sequence ID" value="PSF32931.1"/>
    <property type="molecule type" value="Genomic_DNA"/>
</dbReference>
<dbReference type="InterPro" id="IPR005467">
    <property type="entry name" value="His_kinase_dom"/>
</dbReference>
<keyword evidence="5" id="KW-0597">Phosphoprotein</keyword>
<dbReference type="GO" id="GO:0005524">
    <property type="term" value="F:ATP binding"/>
    <property type="evidence" value="ECO:0007669"/>
    <property type="project" value="UniProtKB-KW"/>
</dbReference>
<comment type="caution">
    <text evidence="14">The sequence shown here is derived from an EMBL/GenBank/DDBJ whole genome shotgun (WGS) entry which is preliminary data.</text>
</comment>
<keyword evidence="7" id="KW-0547">Nucleotide-binding</keyword>
<evidence type="ECO:0000259" key="13">
    <source>
        <dbReference type="PROSITE" id="PS50109"/>
    </source>
</evidence>
<dbReference type="PRINTS" id="PR00344">
    <property type="entry name" value="BCTRLSENSOR"/>
</dbReference>
<keyword evidence="9" id="KW-0067">ATP-binding</keyword>
<keyword evidence="8 14" id="KW-0418">Kinase</keyword>
<feature type="transmembrane region" description="Helical" evidence="12">
    <location>
        <begin position="12"/>
        <end position="32"/>
    </location>
</feature>
<dbReference type="InterPro" id="IPR003594">
    <property type="entry name" value="HATPase_dom"/>
</dbReference>
<sequence length="415" mass="46816">MFQEIRHRLLLSYLGVLATILSIFAVSVRLIFAQSLIQQLSDKLTALAQGAAANSEYENGKLKIEDDFISRDLLARHQALQWFTPQNQLIYQTGNNIIKLPLSVKEPIQIQKQGKRIIAVTLPILENEERQLIGYVRASQSLEEYDETLRKLDFGLGSGILTALILSSLGGIWLTRQAMQPIEESFARLKQFTADASHELRSPLMAIKTNTMVALKYSEGMRENDREKFEAIASATSQMTRLTEDLLFLARTDQMPEINWECLNLTNILKELIQIYTPHAKSKNIKLQEKISENLLITGDANQIKRLFTNLIDNAIHYTLPDGEIQIIANSIDEQVYIQVKDTGIGMTSEDLKKVFERFWRADQARSYDQQKTGLGLAIVQAIAQNHQGSISVSSQLGKGSIFTVYLPKSAENNC</sequence>
<dbReference type="GO" id="GO:0016036">
    <property type="term" value="P:cellular response to phosphate starvation"/>
    <property type="evidence" value="ECO:0007669"/>
    <property type="project" value="TreeGrafter"/>
</dbReference>
<dbReference type="RefSeq" id="WP_106458886.1">
    <property type="nucleotide sequence ID" value="NZ_PXOH01000035.1"/>
</dbReference>
<keyword evidence="11 12" id="KW-0472">Membrane</keyword>
<evidence type="ECO:0000256" key="7">
    <source>
        <dbReference type="ARBA" id="ARBA00022741"/>
    </source>
</evidence>
<comment type="catalytic activity">
    <reaction evidence="1">
        <text>ATP + protein L-histidine = ADP + protein N-phospho-L-histidine.</text>
        <dbReference type="EC" id="2.7.13.3"/>
    </reaction>
</comment>
<proteinExistence type="predicted"/>
<dbReference type="PANTHER" id="PTHR45453">
    <property type="entry name" value="PHOSPHATE REGULON SENSOR PROTEIN PHOR"/>
    <property type="match status" value="1"/>
</dbReference>
<dbReference type="InterPro" id="IPR004358">
    <property type="entry name" value="Sig_transdc_His_kin-like_C"/>
</dbReference>
<keyword evidence="6" id="KW-0808">Transferase</keyword>
<evidence type="ECO:0000256" key="11">
    <source>
        <dbReference type="ARBA" id="ARBA00023136"/>
    </source>
</evidence>
<dbReference type="CDD" id="cd00075">
    <property type="entry name" value="HATPase"/>
    <property type="match status" value="1"/>
</dbReference>
<dbReference type="Proteomes" id="UP000239001">
    <property type="component" value="Unassembled WGS sequence"/>
</dbReference>
<keyword evidence="15" id="KW-1185">Reference proteome</keyword>
<evidence type="ECO:0000313" key="14">
    <source>
        <dbReference type="EMBL" id="PSF32931.1"/>
    </source>
</evidence>
<dbReference type="GO" id="GO:0004721">
    <property type="term" value="F:phosphoprotein phosphatase activity"/>
    <property type="evidence" value="ECO:0007669"/>
    <property type="project" value="TreeGrafter"/>
</dbReference>
<dbReference type="PROSITE" id="PS50109">
    <property type="entry name" value="HIS_KIN"/>
    <property type="match status" value="1"/>
</dbReference>
<reference evidence="14 15" key="1">
    <citation type="submission" date="2018-03" db="EMBL/GenBank/DDBJ databases">
        <title>The ancient ancestry and fast evolution of plastids.</title>
        <authorList>
            <person name="Moore K.R."/>
            <person name="Magnabosco C."/>
            <person name="Momper L."/>
            <person name="Gold D.A."/>
            <person name="Bosak T."/>
            <person name="Fournier G.P."/>
        </authorList>
    </citation>
    <scope>NUCLEOTIDE SEQUENCE [LARGE SCALE GENOMIC DNA]</scope>
    <source>
        <strain evidence="14 15">CCALA 016</strain>
    </source>
</reference>
<dbReference type="SUPFAM" id="SSF47384">
    <property type="entry name" value="Homodimeric domain of signal transducing histidine kinase"/>
    <property type="match status" value="1"/>
</dbReference>
<evidence type="ECO:0000256" key="5">
    <source>
        <dbReference type="ARBA" id="ARBA00022553"/>
    </source>
</evidence>
<keyword evidence="4" id="KW-1003">Cell membrane</keyword>
<dbReference type="InterPro" id="IPR036097">
    <property type="entry name" value="HisK_dim/P_sf"/>
</dbReference>
<dbReference type="CDD" id="cd00082">
    <property type="entry name" value="HisKA"/>
    <property type="match status" value="1"/>
</dbReference>
<evidence type="ECO:0000256" key="3">
    <source>
        <dbReference type="ARBA" id="ARBA00012438"/>
    </source>
</evidence>
<keyword evidence="12" id="KW-0812">Transmembrane</keyword>
<keyword evidence="10" id="KW-0902">Two-component regulatory system</keyword>
<feature type="domain" description="Histidine kinase" evidence="13">
    <location>
        <begin position="195"/>
        <end position="411"/>
    </location>
</feature>
<dbReference type="EC" id="2.7.13.3" evidence="3"/>
<keyword evidence="12" id="KW-1133">Transmembrane helix</keyword>
<evidence type="ECO:0000256" key="9">
    <source>
        <dbReference type="ARBA" id="ARBA00022840"/>
    </source>
</evidence>
<evidence type="ECO:0000256" key="2">
    <source>
        <dbReference type="ARBA" id="ARBA00004236"/>
    </source>
</evidence>
<dbReference type="InterPro" id="IPR041610">
    <property type="entry name" value="ArlS_N"/>
</dbReference>
<organism evidence="14 15">
    <name type="scientific">Aphanothece hegewaldii CCALA 016</name>
    <dbReference type="NCBI Taxonomy" id="2107694"/>
    <lineage>
        <taxon>Bacteria</taxon>
        <taxon>Bacillati</taxon>
        <taxon>Cyanobacteriota</taxon>
        <taxon>Cyanophyceae</taxon>
        <taxon>Oscillatoriophycideae</taxon>
        <taxon>Chroococcales</taxon>
        <taxon>Aphanothecaceae</taxon>
        <taxon>Aphanothece</taxon>
    </lineage>
</organism>
<reference evidence="14 15" key="2">
    <citation type="submission" date="2018-03" db="EMBL/GenBank/DDBJ databases">
        <authorList>
            <person name="Keele B.F."/>
        </authorList>
    </citation>
    <scope>NUCLEOTIDE SEQUENCE [LARGE SCALE GENOMIC DNA]</scope>
    <source>
        <strain evidence="14 15">CCALA 016</strain>
    </source>
</reference>
<accession>A0A2T1LSR3</accession>
<evidence type="ECO:0000256" key="6">
    <source>
        <dbReference type="ARBA" id="ARBA00022679"/>
    </source>
</evidence>
<dbReference type="FunFam" id="3.30.565.10:FF:000023">
    <property type="entry name" value="PAS domain-containing sensor histidine kinase"/>
    <property type="match status" value="1"/>
</dbReference>
<dbReference type="GO" id="GO:0005886">
    <property type="term" value="C:plasma membrane"/>
    <property type="evidence" value="ECO:0007669"/>
    <property type="project" value="UniProtKB-SubCell"/>
</dbReference>
<dbReference type="InterPro" id="IPR050351">
    <property type="entry name" value="BphY/WalK/GraS-like"/>
</dbReference>
<name>A0A2T1LSR3_9CHRO</name>
<protein>
    <recommendedName>
        <fullName evidence="3">histidine kinase</fullName>
        <ecNumber evidence="3">2.7.13.3</ecNumber>
    </recommendedName>
</protein>
<evidence type="ECO:0000256" key="4">
    <source>
        <dbReference type="ARBA" id="ARBA00022475"/>
    </source>
</evidence>